<dbReference type="Proteomes" id="UP001063166">
    <property type="component" value="Unassembled WGS sequence"/>
</dbReference>
<feature type="region of interest" description="Disordered" evidence="1">
    <location>
        <begin position="365"/>
        <end position="453"/>
    </location>
</feature>
<feature type="compositionally biased region" description="Low complexity" evidence="1">
    <location>
        <begin position="425"/>
        <end position="439"/>
    </location>
</feature>
<proteinExistence type="predicted"/>
<dbReference type="OrthoDB" id="2995401at2759"/>
<organism evidence="2 3">
    <name type="scientific">Lyophyllum shimeji</name>
    <name type="common">Hon-shimeji</name>
    <name type="synonym">Tricholoma shimeji</name>
    <dbReference type="NCBI Taxonomy" id="47721"/>
    <lineage>
        <taxon>Eukaryota</taxon>
        <taxon>Fungi</taxon>
        <taxon>Dikarya</taxon>
        <taxon>Basidiomycota</taxon>
        <taxon>Agaricomycotina</taxon>
        <taxon>Agaricomycetes</taxon>
        <taxon>Agaricomycetidae</taxon>
        <taxon>Agaricales</taxon>
        <taxon>Tricholomatineae</taxon>
        <taxon>Lyophyllaceae</taxon>
        <taxon>Lyophyllum</taxon>
    </lineage>
</organism>
<protein>
    <submittedName>
        <fullName evidence="2">Uncharacterized protein</fullName>
    </submittedName>
</protein>
<accession>A0A9P3Q105</accession>
<evidence type="ECO:0000256" key="1">
    <source>
        <dbReference type="SAM" id="MobiDB-lite"/>
    </source>
</evidence>
<evidence type="ECO:0000313" key="3">
    <source>
        <dbReference type="Proteomes" id="UP001063166"/>
    </source>
</evidence>
<feature type="compositionally biased region" description="Basic and acidic residues" evidence="1">
    <location>
        <begin position="371"/>
        <end position="392"/>
    </location>
</feature>
<keyword evidence="3" id="KW-1185">Reference proteome</keyword>
<feature type="region of interest" description="Disordered" evidence="1">
    <location>
        <begin position="27"/>
        <end position="72"/>
    </location>
</feature>
<gene>
    <name evidence="2" type="ORF">LshimejAT787_2500420</name>
</gene>
<dbReference type="EMBL" id="BRPK01000025">
    <property type="protein sequence ID" value="GLB45650.1"/>
    <property type="molecule type" value="Genomic_DNA"/>
</dbReference>
<name>A0A9P3Q105_LYOSH</name>
<reference evidence="2" key="1">
    <citation type="submission" date="2022-07" db="EMBL/GenBank/DDBJ databases">
        <title>The genome of Lyophyllum shimeji provides insight into the initial evolution of ectomycorrhizal fungal genome.</title>
        <authorList>
            <person name="Kobayashi Y."/>
            <person name="Shibata T."/>
            <person name="Hirakawa H."/>
            <person name="Shigenobu S."/>
            <person name="Nishiyama T."/>
            <person name="Yamada A."/>
            <person name="Hasebe M."/>
            <person name="Kawaguchi M."/>
        </authorList>
    </citation>
    <scope>NUCLEOTIDE SEQUENCE</scope>
    <source>
        <strain evidence="2">AT787</strain>
    </source>
</reference>
<sequence length="503" mass="55250">MYGGNPASQDALHPSLEPLVRYGSQLANHPAQSGHHGFNNFQLPPHPPPAAHDAPEFGNLDDDDDLPSPSVAFGVVEGPGLFPGYSAHSHAHHSMQDFIRDPPSLYHGSGWTGERRDGYVMGLAPQDVGSCYLGRPSHSSVADVVTTTSKHCTSAVPPLPIAAAVPHAPKPNPAVVPTPFKAAAARTADRLSQLPKTKQFTANDLTQLARVCCDLDVFSAPRGKIGATWEEVGKRICALDINHSTEVLRKKAELLLQWHDDPGSVSKSLQNILKGNDGIPVSALLDKLAARKRQCVNKTDAERVKLREKAELEKKAGDAIRKASMGTRRAPHISDDSGDDADVEIIEVSSDIEIIQPVKVLDDTLNVPPDTKVKREPKDVKLPKPVAIKKEEADENMPIHASMSNKRKREPTLTLKTPAKKKTKSSSASGSDTTPSTTTRRTKREKKPSFDLEVYLNEEREKRERFQDQLLHEVRQGNEVYAQSLNDNRKFQADFLSLLREKF</sequence>
<evidence type="ECO:0000313" key="2">
    <source>
        <dbReference type="EMBL" id="GLB45650.1"/>
    </source>
</evidence>
<dbReference type="AlphaFoldDB" id="A0A9P3Q105"/>
<comment type="caution">
    <text evidence="2">The sequence shown here is derived from an EMBL/GenBank/DDBJ whole genome shotgun (WGS) entry which is preliminary data.</text>
</comment>